<feature type="region of interest" description="Disordered" evidence="2">
    <location>
        <begin position="1"/>
        <end position="35"/>
    </location>
</feature>
<dbReference type="GO" id="GO:0003676">
    <property type="term" value="F:nucleic acid binding"/>
    <property type="evidence" value="ECO:0007669"/>
    <property type="project" value="InterPro"/>
</dbReference>
<evidence type="ECO:0000256" key="2">
    <source>
        <dbReference type="SAM" id="MobiDB-lite"/>
    </source>
</evidence>
<gene>
    <name evidence="4" type="ORF">KK1_020240</name>
</gene>
<dbReference type="SUPFAM" id="SSF57756">
    <property type="entry name" value="Retrovirus zinc finger-like domains"/>
    <property type="match status" value="1"/>
</dbReference>
<evidence type="ECO:0000259" key="3">
    <source>
        <dbReference type="PROSITE" id="PS50158"/>
    </source>
</evidence>
<reference evidence="4 5" key="1">
    <citation type="journal article" date="2012" name="Nat. Biotechnol.">
        <title>Draft genome sequence of pigeonpea (Cajanus cajan), an orphan legume crop of resource-poor farmers.</title>
        <authorList>
            <person name="Varshney R.K."/>
            <person name="Chen W."/>
            <person name="Li Y."/>
            <person name="Bharti A.K."/>
            <person name="Saxena R.K."/>
            <person name="Schlueter J.A."/>
            <person name="Donoghue M.T."/>
            <person name="Azam S."/>
            <person name="Fan G."/>
            <person name="Whaley A.M."/>
            <person name="Farmer A.D."/>
            <person name="Sheridan J."/>
            <person name="Iwata A."/>
            <person name="Tuteja R."/>
            <person name="Penmetsa R.V."/>
            <person name="Wu W."/>
            <person name="Upadhyaya H.D."/>
            <person name="Yang S.P."/>
            <person name="Shah T."/>
            <person name="Saxena K.B."/>
            <person name="Michael T."/>
            <person name="McCombie W.R."/>
            <person name="Yang B."/>
            <person name="Zhang G."/>
            <person name="Yang H."/>
            <person name="Wang J."/>
            <person name="Spillane C."/>
            <person name="Cook D.R."/>
            <person name="May G.D."/>
            <person name="Xu X."/>
            <person name="Jackson S.A."/>
        </authorList>
    </citation>
    <scope>NUCLEOTIDE SEQUENCE [LARGE SCALE GENOMIC DNA]</scope>
    <source>
        <strain evidence="5">cv. Asha</strain>
    </source>
</reference>
<dbReference type="SMART" id="SM00343">
    <property type="entry name" value="ZnF_C2HC"/>
    <property type="match status" value="1"/>
</dbReference>
<organism evidence="4 5">
    <name type="scientific">Cajanus cajan</name>
    <name type="common">Pigeon pea</name>
    <name type="synonym">Cajanus indicus</name>
    <dbReference type="NCBI Taxonomy" id="3821"/>
    <lineage>
        <taxon>Eukaryota</taxon>
        <taxon>Viridiplantae</taxon>
        <taxon>Streptophyta</taxon>
        <taxon>Embryophyta</taxon>
        <taxon>Tracheophyta</taxon>
        <taxon>Spermatophyta</taxon>
        <taxon>Magnoliopsida</taxon>
        <taxon>eudicotyledons</taxon>
        <taxon>Gunneridae</taxon>
        <taxon>Pentapetalae</taxon>
        <taxon>rosids</taxon>
        <taxon>fabids</taxon>
        <taxon>Fabales</taxon>
        <taxon>Fabaceae</taxon>
        <taxon>Papilionoideae</taxon>
        <taxon>50 kb inversion clade</taxon>
        <taxon>NPAAA clade</taxon>
        <taxon>indigoferoid/millettioid clade</taxon>
        <taxon>Phaseoleae</taxon>
        <taxon>Cajanus</taxon>
    </lineage>
</organism>
<feature type="compositionally biased region" description="Polar residues" evidence="2">
    <location>
        <begin position="19"/>
        <end position="29"/>
    </location>
</feature>
<accession>A0A151U9S5</accession>
<dbReference type="PANTHER" id="PTHR48435:SF1">
    <property type="entry name" value="POLYPROTEIN"/>
    <property type="match status" value="1"/>
</dbReference>
<dbReference type="OMA" id="CHIITEV"/>
<keyword evidence="1" id="KW-0862">Zinc</keyword>
<feature type="domain" description="CCHC-type" evidence="3">
    <location>
        <begin position="289"/>
        <end position="305"/>
    </location>
</feature>
<proteinExistence type="predicted"/>
<dbReference type="InterPro" id="IPR053098">
    <property type="entry name" value="Petuviruses_polyprotein"/>
</dbReference>
<dbReference type="InterPro" id="IPR036875">
    <property type="entry name" value="Znf_CCHC_sf"/>
</dbReference>
<sequence>MASSTGQDPIYESPDESPRQNIRNGSGTAKPTRGPWFTLDDVDPSQWRSRLIEFGAWLDTRFMKGDTESYKIIEEFGCRMTGILKEWYANLGPVGQNTFHELGNTSAVLGALHEEFIGDGALTDRKIRQEFFEMKCCSLKMKDLDKHYLRMLKRFYLLNGLNDPSLKSTYVSSLPVEIQPELARMAAAMNKDFIGLTMGRIHQMTQEAVDKLCRQHEYFSNMLKDKGKYAKACRKPFLEIKCKDKDRCHCPKKTFKGKKSKSHYKKKKYKKPYRFFKKKETRGKTLGQRCYICGKKGHFAKNCPNKAQKAIKMITSLHLNDQDDVESLYSEQSSADEDTAFALQDSFSDDSSNDTYDYSQEEGPVPIFAVEQSDSMTTVVPSHPNVEIEILPSKYEKPIKVIGFFDTGASKTMMNPEILPPHFWRKEDTFFIAADGKTFRTEVISRAPISIRLFKDCIIWSKVVGTQLPNKDILIGMDVFTQAHRIGMDVFTQAHRLLIHPSGLRFKGEFKPFVPTSKLYSLSEAPPELEEIKIQLRSLCSDNHKDFTHPKPLWKNPDFFILFIYCCTKRSVPYFIF</sequence>
<dbReference type="Gene3D" id="2.40.70.10">
    <property type="entry name" value="Acid Proteases"/>
    <property type="match status" value="1"/>
</dbReference>
<name>A0A151U9S5_CAJCA</name>
<keyword evidence="1" id="KW-0863">Zinc-finger</keyword>
<dbReference type="InterPro" id="IPR021109">
    <property type="entry name" value="Peptidase_aspartic_dom_sf"/>
</dbReference>
<dbReference type="InterPro" id="IPR001878">
    <property type="entry name" value="Znf_CCHC"/>
</dbReference>
<dbReference type="PANTHER" id="PTHR48435">
    <property type="entry name" value="POLYPROTEIN"/>
    <property type="match status" value="1"/>
</dbReference>
<keyword evidence="1" id="KW-0479">Metal-binding</keyword>
<dbReference type="Gramene" id="C.cajan_19663.t">
    <property type="protein sequence ID" value="C.cajan_19663.t.cds1"/>
    <property type="gene ID" value="C.cajan_19663"/>
</dbReference>
<dbReference type="SUPFAM" id="SSF50630">
    <property type="entry name" value="Acid proteases"/>
    <property type="match status" value="1"/>
</dbReference>
<dbReference type="PROSITE" id="PS50158">
    <property type="entry name" value="ZF_CCHC"/>
    <property type="match status" value="1"/>
</dbReference>
<evidence type="ECO:0000313" key="4">
    <source>
        <dbReference type="EMBL" id="KYP76022.1"/>
    </source>
</evidence>
<keyword evidence="5" id="KW-1185">Reference proteome</keyword>
<dbReference type="Gene3D" id="4.10.60.10">
    <property type="entry name" value="Zinc finger, CCHC-type"/>
    <property type="match status" value="1"/>
</dbReference>
<evidence type="ECO:0000256" key="1">
    <source>
        <dbReference type="PROSITE-ProRule" id="PRU00047"/>
    </source>
</evidence>
<evidence type="ECO:0000313" key="5">
    <source>
        <dbReference type="Proteomes" id="UP000075243"/>
    </source>
</evidence>
<dbReference type="EMBL" id="CM003603">
    <property type="protein sequence ID" value="KYP76022.1"/>
    <property type="molecule type" value="Genomic_DNA"/>
</dbReference>
<dbReference type="GO" id="GO:0008270">
    <property type="term" value="F:zinc ion binding"/>
    <property type="evidence" value="ECO:0007669"/>
    <property type="project" value="UniProtKB-KW"/>
</dbReference>
<protein>
    <submittedName>
        <fullName evidence="4">Polyprotein</fullName>
    </submittedName>
</protein>
<dbReference type="Proteomes" id="UP000075243">
    <property type="component" value="Chromosome 1"/>
</dbReference>
<dbReference type="AlphaFoldDB" id="A0A151U9S5"/>
<dbReference type="Pfam" id="PF00098">
    <property type="entry name" value="zf-CCHC"/>
    <property type="match status" value="1"/>
</dbReference>